<name>A0A6M3KMG0_9ZZZZ</name>
<dbReference type="SUPFAM" id="SSF53335">
    <property type="entry name" value="S-adenosyl-L-methionine-dependent methyltransferases"/>
    <property type="match status" value="1"/>
</dbReference>
<organism evidence="1">
    <name type="scientific">viral metagenome</name>
    <dbReference type="NCBI Taxonomy" id="1070528"/>
    <lineage>
        <taxon>unclassified sequences</taxon>
        <taxon>metagenomes</taxon>
        <taxon>organismal metagenomes</taxon>
    </lineage>
</organism>
<dbReference type="InterPro" id="IPR029063">
    <property type="entry name" value="SAM-dependent_MTases_sf"/>
</dbReference>
<protein>
    <submittedName>
        <fullName evidence="1">Putative methyltransferase</fullName>
    </submittedName>
</protein>
<dbReference type="GO" id="GO:0008168">
    <property type="term" value="F:methyltransferase activity"/>
    <property type="evidence" value="ECO:0007669"/>
    <property type="project" value="UniProtKB-KW"/>
</dbReference>
<dbReference type="EMBL" id="MT142506">
    <property type="protein sequence ID" value="QJA83217.1"/>
    <property type="molecule type" value="Genomic_DNA"/>
</dbReference>
<gene>
    <name evidence="1" type="ORF">MM415A00305_0015</name>
</gene>
<accession>A0A6M3KMG0</accession>
<proteinExistence type="predicted"/>
<dbReference type="AlphaFoldDB" id="A0A6M3KMG0"/>
<sequence length="189" mass="20757">MDNVPVLVGDTATSEDSCVHAVVESRGLRSICDLGCGDGRNLIHLASVGAIDFGFGVDAELHQTFEIGNIKPLPAVRLKLAFHKGDWREAEQFVPPIPFQLCYSNNVLEHLPAEDADEFIAASIRIGNGLAFHVLPIEKTHWDGKYHLASWPIADYRALLERHGEILDFGQCGNGNMVGLVKGSGRWRE</sequence>
<dbReference type="GO" id="GO:0032259">
    <property type="term" value="P:methylation"/>
    <property type="evidence" value="ECO:0007669"/>
    <property type="project" value="UniProtKB-KW"/>
</dbReference>
<keyword evidence="1" id="KW-0489">Methyltransferase</keyword>
<dbReference type="CDD" id="cd02440">
    <property type="entry name" value="AdoMet_MTases"/>
    <property type="match status" value="1"/>
</dbReference>
<evidence type="ECO:0000313" key="1">
    <source>
        <dbReference type="EMBL" id="QJA83217.1"/>
    </source>
</evidence>
<reference evidence="1" key="1">
    <citation type="submission" date="2020-03" db="EMBL/GenBank/DDBJ databases">
        <title>The deep terrestrial virosphere.</title>
        <authorList>
            <person name="Holmfeldt K."/>
            <person name="Nilsson E."/>
            <person name="Simone D."/>
            <person name="Lopez-Fernandez M."/>
            <person name="Wu X."/>
            <person name="de Brujin I."/>
            <person name="Lundin D."/>
            <person name="Andersson A."/>
            <person name="Bertilsson S."/>
            <person name="Dopson M."/>
        </authorList>
    </citation>
    <scope>NUCLEOTIDE SEQUENCE</scope>
    <source>
        <strain evidence="1">MM415A00305</strain>
    </source>
</reference>
<keyword evidence="1" id="KW-0808">Transferase</keyword>
<dbReference type="Gene3D" id="3.40.50.150">
    <property type="entry name" value="Vaccinia Virus protein VP39"/>
    <property type="match status" value="1"/>
</dbReference>